<evidence type="ECO:0000256" key="2">
    <source>
        <dbReference type="ARBA" id="ARBA00022553"/>
    </source>
</evidence>
<dbReference type="GO" id="GO:0032934">
    <property type="term" value="F:sterol binding"/>
    <property type="evidence" value="ECO:0007669"/>
    <property type="project" value="TreeGrafter"/>
</dbReference>
<dbReference type="OMA" id="SRYASMV"/>
<dbReference type="PANTHER" id="PTHR10972:SF205">
    <property type="entry name" value="OXYSTEROL-BINDING PROTEIN 1"/>
    <property type="match status" value="1"/>
</dbReference>
<proteinExistence type="inferred from homology"/>
<dbReference type="GO" id="GO:0005829">
    <property type="term" value="C:cytosol"/>
    <property type="evidence" value="ECO:0007669"/>
    <property type="project" value="TreeGrafter"/>
</dbReference>
<name>A0A915I2Z9_ROMCU</name>
<evidence type="ECO:0000313" key="3">
    <source>
        <dbReference type="Proteomes" id="UP000887565"/>
    </source>
</evidence>
<keyword evidence="3" id="KW-1185">Reference proteome</keyword>
<dbReference type="Proteomes" id="UP000887565">
    <property type="component" value="Unplaced"/>
</dbReference>
<dbReference type="GO" id="GO:0097038">
    <property type="term" value="C:perinuclear endoplasmic reticulum"/>
    <property type="evidence" value="ECO:0007669"/>
    <property type="project" value="TreeGrafter"/>
</dbReference>
<reference evidence="4" key="1">
    <citation type="submission" date="2022-11" db="UniProtKB">
        <authorList>
            <consortium name="WormBaseParasite"/>
        </authorList>
    </citation>
    <scope>IDENTIFICATION</scope>
</reference>
<dbReference type="Pfam" id="PF01237">
    <property type="entry name" value="Oxysterol_BP"/>
    <property type="match status" value="1"/>
</dbReference>
<evidence type="ECO:0000313" key="4">
    <source>
        <dbReference type="WBParaSite" id="nRc.2.0.1.t08210-RA"/>
    </source>
</evidence>
<dbReference type="WBParaSite" id="nRc.2.0.1.t08210-RA">
    <property type="protein sequence ID" value="nRc.2.0.1.t08210-RA"/>
    <property type="gene ID" value="nRc.2.0.1.g08210"/>
</dbReference>
<dbReference type="SUPFAM" id="SSF144000">
    <property type="entry name" value="Oxysterol-binding protein-like"/>
    <property type="match status" value="1"/>
</dbReference>
<dbReference type="AlphaFoldDB" id="A0A915I2Z9"/>
<comment type="similarity">
    <text evidence="1">Belongs to the OSBP family.</text>
</comment>
<protein>
    <submittedName>
        <fullName evidence="4">Uncharacterized protein</fullName>
    </submittedName>
</protein>
<keyword evidence="2" id="KW-0597">Phosphoprotein</keyword>
<dbReference type="PANTHER" id="PTHR10972">
    <property type="entry name" value="OXYSTEROL-BINDING PROTEIN-RELATED"/>
    <property type="match status" value="1"/>
</dbReference>
<dbReference type="GO" id="GO:0005886">
    <property type="term" value="C:plasma membrane"/>
    <property type="evidence" value="ECO:0007669"/>
    <property type="project" value="TreeGrafter"/>
</dbReference>
<sequence length="155" mass="18032">MDDNQGPFHRYRTQLPATMPENSNVSTWSVLKTCIGKDLNKISFPIEMYEPLSLLQVLCEELQYAWLLDKAAETSDSCMRMVFVTAFAISRYASMVSRVNHKPFDPLLGETYSLNRPDLGWKFIAEHVRWQFGFTATLSAEQIFWAQCCWPRFFN</sequence>
<dbReference type="InterPro" id="IPR037239">
    <property type="entry name" value="OSBP_sf"/>
</dbReference>
<evidence type="ECO:0000256" key="1">
    <source>
        <dbReference type="ARBA" id="ARBA00008842"/>
    </source>
</evidence>
<dbReference type="InterPro" id="IPR000648">
    <property type="entry name" value="Oxysterol-bd"/>
</dbReference>
<organism evidence="3 4">
    <name type="scientific">Romanomermis culicivorax</name>
    <name type="common">Nematode worm</name>
    <dbReference type="NCBI Taxonomy" id="13658"/>
    <lineage>
        <taxon>Eukaryota</taxon>
        <taxon>Metazoa</taxon>
        <taxon>Ecdysozoa</taxon>
        <taxon>Nematoda</taxon>
        <taxon>Enoplea</taxon>
        <taxon>Dorylaimia</taxon>
        <taxon>Mermithida</taxon>
        <taxon>Mermithoidea</taxon>
        <taxon>Mermithidae</taxon>
        <taxon>Romanomermis</taxon>
    </lineage>
</organism>
<accession>A0A915I2Z9</accession>